<dbReference type="RefSeq" id="XP_069231889.1">
    <property type="nucleotide sequence ID" value="XM_069371144.1"/>
</dbReference>
<evidence type="ECO:0000256" key="3">
    <source>
        <dbReference type="ARBA" id="ARBA00022448"/>
    </source>
</evidence>
<evidence type="ECO:0000256" key="2">
    <source>
        <dbReference type="ARBA" id="ARBA00006939"/>
    </source>
</evidence>
<feature type="transmembrane region" description="Helical" evidence="8">
    <location>
        <begin position="224"/>
        <end position="248"/>
    </location>
</feature>
<dbReference type="PANTHER" id="PTHR11040:SF32">
    <property type="entry name" value="ZINC-REGULATED TRANSPORTER 1"/>
    <property type="match status" value="1"/>
</dbReference>
<evidence type="ECO:0000256" key="7">
    <source>
        <dbReference type="ARBA" id="ARBA00023136"/>
    </source>
</evidence>
<feature type="transmembrane region" description="Helical" evidence="8">
    <location>
        <begin position="37"/>
        <end position="56"/>
    </location>
</feature>
<gene>
    <name evidence="10" type="ORF">WHR41_02538</name>
</gene>
<protein>
    <submittedName>
        <fullName evidence="10">Uncharacterized protein</fullName>
    </submittedName>
</protein>
<evidence type="ECO:0000313" key="11">
    <source>
        <dbReference type="Proteomes" id="UP000803884"/>
    </source>
</evidence>
<evidence type="ECO:0000313" key="10">
    <source>
        <dbReference type="EMBL" id="KAL1588784.1"/>
    </source>
</evidence>
<evidence type="ECO:0000256" key="8">
    <source>
        <dbReference type="RuleBase" id="RU362088"/>
    </source>
</evidence>
<dbReference type="InterPro" id="IPR003689">
    <property type="entry name" value="ZIP"/>
</dbReference>
<feature type="transmembrane region" description="Helical" evidence="8">
    <location>
        <begin position="68"/>
        <end position="91"/>
    </location>
</feature>
<dbReference type="NCBIfam" id="TIGR00820">
    <property type="entry name" value="zip"/>
    <property type="match status" value="1"/>
</dbReference>
<feature type="transmembrane region" description="Helical" evidence="8">
    <location>
        <begin position="360"/>
        <end position="378"/>
    </location>
</feature>
<dbReference type="Proteomes" id="UP000803884">
    <property type="component" value="Unassembled WGS sequence"/>
</dbReference>
<evidence type="ECO:0000256" key="6">
    <source>
        <dbReference type="ARBA" id="ARBA00023065"/>
    </source>
</evidence>
<reference evidence="10 11" key="1">
    <citation type="journal article" date="2020" name="Microbiol. Resour. Announc.">
        <title>Draft Genome Sequence of a Cladosporium Species Isolated from the Mesophotic Ascidian Didemnum maculosum.</title>
        <authorList>
            <person name="Gioti A."/>
            <person name="Siaperas R."/>
            <person name="Nikolaivits E."/>
            <person name="Le Goff G."/>
            <person name="Ouazzani J."/>
            <person name="Kotoulas G."/>
            <person name="Topakas E."/>
        </authorList>
    </citation>
    <scope>NUCLEOTIDE SEQUENCE [LARGE SCALE GENOMIC DNA]</scope>
    <source>
        <strain evidence="10 11">TM138-S3</strain>
    </source>
</reference>
<dbReference type="InterPro" id="IPR004698">
    <property type="entry name" value="Zn/Fe_permease_fun/pln"/>
</dbReference>
<feature type="region of interest" description="Disordered" evidence="9">
    <location>
        <begin position="166"/>
        <end position="187"/>
    </location>
</feature>
<comment type="caution">
    <text evidence="10">The sequence shown here is derived from an EMBL/GenBank/DDBJ whole genome shotgun (WGS) entry which is preliminary data.</text>
</comment>
<feature type="transmembrane region" description="Helical" evidence="8">
    <location>
        <begin position="328"/>
        <end position="348"/>
    </location>
</feature>
<evidence type="ECO:0000256" key="5">
    <source>
        <dbReference type="ARBA" id="ARBA00022989"/>
    </source>
</evidence>
<evidence type="ECO:0000256" key="1">
    <source>
        <dbReference type="ARBA" id="ARBA00004141"/>
    </source>
</evidence>
<dbReference type="EMBL" id="JAAQHG020000006">
    <property type="protein sequence ID" value="KAL1588784.1"/>
    <property type="molecule type" value="Genomic_DNA"/>
</dbReference>
<comment type="subcellular location">
    <subcellularLocation>
        <location evidence="1 8">Membrane</location>
        <topology evidence="1 8">Multi-pass membrane protein</topology>
    </subcellularLocation>
</comment>
<dbReference type="Pfam" id="PF02535">
    <property type="entry name" value="Zip"/>
    <property type="match status" value="1"/>
</dbReference>
<name>A0AB34L037_9PEZI</name>
<dbReference type="GO" id="GO:0005886">
    <property type="term" value="C:plasma membrane"/>
    <property type="evidence" value="ECO:0007669"/>
    <property type="project" value="TreeGrafter"/>
</dbReference>
<accession>A0AB34L037</accession>
<feature type="transmembrane region" description="Helical" evidence="8">
    <location>
        <begin position="288"/>
        <end position="308"/>
    </location>
</feature>
<keyword evidence="4 8" id="KW-0812">Transmembrane</keyword>
<evidence type="ECO:0000256" key="4">
    <source>
        <dbReference type="ARBA" id="ARBA00022692"/>
    </source>
</evidence>
<dbReference type="GeneID" id="96003982"/>
<keyword evidence="3 8" id="KW-0813">Transport</keyword>
<dbReference type="GO" id="GO:0071578">
    <property type="term" value="P:zinc ion import across plasma membrane"/>
    <property type="evidence" value="ECO:0007669"/>
    <property type="project" value="TreeGrafter"/>
</dbReference>
<keyword evidence="5 8" id="KW-1133">Transmembrane helix</keyword>
<evidence type="ECO:0000256" key="9">
    <source>
        <dbReference type="SAM" id="MobiDB-lite"/>
    </source>
</evidence>
<dbReference type="PANTHER" id="PTHR11040">
    <property type="entry name" value="ZINC/IRON TRANSPORTER"/>
    <property type="match status" value="1"/>
</dbReference>
<dbReference type="AlphaFoldDB" id="A0AB34L037"/>
<feature type="transmembrane region" description="Helical" evidence="8">
    <location>
        <begin position="111"/>
        <end position="133"/>
    </location>
</feature>
<comment type="caution">
    <text evidence="8">Lacks conserved residue(s) required for the propagation of feature annotation.</text>
</comment>
<keyword evidence="7 8" id="KW-0472">Membrane</keyword>
<comment type="similarity">
    <text evidence="2 8">Belongs to the ZIP transporter (TC 2.A.5) family.</text>
</comment>
<dbReference type="GO" id="GO:0000006">
    <property type="term" value="F:high-affinity zinc transmembrane transporter activity"/>
    <property type="evidence" value="ECO:0007669"/>
    <property type="project" value="TreeGrafter"/>
</dbReference>
<organism evidence="10 11">
    <name type="scientific">Cladosporium halotolerans</name>
    <dbReference type="NCBI Taxonomy" id="1052096"/>
    <lineage>
        <taxon>Eukaryota</taxon>
        <taxon>Fungi</taxon>
        <taxon>Dikarya</taxon>
        <taxon>Ascomycota</taxon>
        <taxon>Pezizomycotina</taxon>
        <taxon>Dothideomycetes</taxon>
        <taxon>Dothideomycetidae</taxon>
        <taxon>Cladosporiales</taxon>
        <taxon>Cladosporiaceae</taxon>
        <taxon>Cladosporium</taxon>
    </lineage>
</organism>
<proteinExistence type="inferred from homology"/>
<sequence length="381" mass="41171">MSFDPHNVDLDTADQRDVVCYMEAGENEYDGRLGARISALFVILIVSSAVTFFPVVATRFRKLRIPLYVYLFARYFGTGVIVATAFIHLLAPAYEEIGPATCVGLTGGWAGYAWPPAIALASGMIVFLMDFAAERYVEKKYGWSHGGHDEEAFDAANKRWAPNGCSNHQALHSGEQDGTIPASSNNHANDSTAVAEGKLGHASERSSIDTEDTLATERSFQQQIAAFLILEFGVIFHSVIIGLTLGSAGDEFPVLYPVIVFHQSFEGLGIGARLSAIPFPKRVSWMPWALCAAYGLTTPIAIAIGLGVRTTYNEASMTANIVSGVLDSVSAGILLYTGFVELLARDFLFNPERTRKDGQLAFMVISVLLGAGIMALLGKWA</sequence>
<keyword evidence="6 8" id="KW-0406">Ion transport</keyword>
<keyword evidence="11" id="KW-1185">Reference proteome</keyword>